<dbReference type="Gene3D" id="1.25.40.10">
    <property type="entry name" value="Tetratricopeptide repeat domain"/>
    <property type="match status" value="1"/>
</dbReference>
<feature type="signal peptide" evidence="3">
    <location>
        <begin position="1"/>
        <end position="21"/>
    </location>
</feature>
<dbReference type="AlphaFoldDB" id="A0A6I6JUK3"/>
<dbReference type="Proteomes" id="UP000428260">
    <property type="component" value="Chromosome"/>
</dbReference>
<dbReference type="PROSITE" id="PS50005">
    <property type="entry name" value="TPR"/>
    <property type="match status" value="1"/>
</dbReference>
<evidence type="ECO:0000256" key="2">
    <source>
        <dbReference type="SAM" id="Phobius"/>
    </source>
</evidence>
<evidence type="ECO:0000256" key="3">
    <source>
        <dbReference type="SAM" id="SignalP"/>
    </source>
</evidence>
<feature type="repeat" description="TPR" evidence="1">
    <location>
        <begin position="60"/>
        <end position="93"/>
    </location>
</feature>
<dbReference type="KEGG" id="mcos:GM418_15105"/>
<dbReference type="InterPro" id="IPR019734">
    <property type="entry name" value="TPR_rpt"/>
</dbReference>
<keyword evidence="2" id="KW-1133">Transmembrane helix</keyword>
<name>A0A6I6JUK3_9BACT</name>
<evidence type="ECO:0000313" key="4">
    <source>
        <dbReference type="EMBL" id="QGY44949.1"/>
    </source>
</evidence>
<dbReference type="RefSeq" id="WP_158867743.1">
    <property type="nucleotide sequence ID" value="NZ_CP046401.1"/>
</dbReference>
<organism evidence="4 5">
    <name type="scientific">Maribellus comscasis</name>
    <dbReference type="NCBI Taxonomy" id="2681766"/>
    <lineage>
        <taxon>Bacteria</taxon>
        <taxon>Pseudomonadati</taxon>
        <taxon>Bacteroidota</taxon>
        <taxon>Bacteroidia</taxon>
        <taxon>Marinilabiliales</taxon>
        <taxon>Prolixibacteraceae</taxon>
        <taxon>Maribellus</taxon>
    </lineage>
</organism>
<protein>
    <submittedName>
        <fullName evidence="4">Uncharacterized protein</fullName>
    </submittedName>
</protein>
<keyword evidence="1" id="KW-0802">TPR repeat</keyword>
<sequence>MKLKIIIISVFSLFVYSFSVAQTIDETYDFANQQFRLGNYQKALVEFQRVAFFDSQDKYNDVYQKIGDSFFALNDYNMAAQNYSVAIRIAQTDSLQIELIFKKANCFFRQKNFLLALNELFVISEPESAYLKNKYHLYLATSYFGIGDYNSALNYFGELFPRQMNEELAEIFEDFENYNQRFRPDKIKTMSMLLPGLGQFYTGNILKGLNSFVLIGGIAVATVFIWQAYGFLNAFLSTSSWYYRYYTGGYKHAKDLAVHKLEHNREAVYQSVLQLVEENIDKMK</sequence>
<keyword evidence="3" id="KW-0732">Signal</keyword>
<dbReference type="InterPro" id="IPR011990">
    <property type="entry name" value="TPR-like_helical_dom_sf"/>
</dbReference>
<feature type="chain" id="PRO_5026110593" evidence="3">
    <location>
        <begin position="22"/>
        <end position="284"/>
    </location>
</feature>
<dbReference type="EMBL" id="CP046401">
    <property type="protein sequence ID" value="QGY44949.1"/>
    <property type="molecule type" value="Genomic_DNA"/>
</dbReference>
<keyword evidence="2" id="KW-0812">Transmembrane</keyword>
<evidence type="ECO:0000313" key="5">
    <source>
        <dbReference type="Proteomes" id="UP000428260"/>
    </source>
</evidence>
<keyword evidence="2" id="KW-0472">Membrane</keyword>
<accession>A0A6I6JUK3</accession>
<feature type="transmembrane region" description="Helical" evidence="2">
    <location>
        <begin position="212"/>
        <end position="236"/>
    </location>
</feature>
<gene>
    <name evidence="4" type="ORF">GM418_15105</name>
</gene>
<reference evidence="4 5" key="1">
    <citation type="submission" date="2019-11" db="EMBL/GenBank/DDBJ databases">
        <authorList>
            <person name="Zheng R.K."/>
            <person name="Sun C.M."/>
        </authorList>
    </citation>
    <scope>NUCLEOTIDE SEQUENCE [LARGE SCALE GENOMIC DNA]</scope>
    <source>
        <strain evidence="4 5">WC007</strain>
    </source>
</reference>
<proteinExistence type="predicted"/>
<dbReference type="SUPFAM" id="SSF48452">
    <property type="entry name" value="TPR-like"/>
    <property type="match status" value="1"/>
</dbReference>
<keyword evidence="5" id="KW-1185">Reference proteome</keyword>
<evidence type="ECO:0000256" key="1">
    <source>
        <dbReference type="PROSITE-ProRule" id="PRU00339"/>
    </source>
</evidence>